<dbReference type="EMBL" id="JACPSX010000050">
    <property type="protein sequence ID" value="MBI3014040.1"/>
    <property type="molecule type" value="Genomic_DNA"/>
</dbReference>
<dbReference type="InterPro" id="IPR005503">
    <property type="entry name" value="FliL"/>
</dbReference>
<keyword evidence="5 10" id="KW-0145">Chemotaxis</keyword>
<evidence type="ECO:0000256" key="1">
    <source>
        <dbReference type="ARBA" id="ARBA00002254"/>
    </source>
</evidence>
<evidence type="ECO:0000256" key="11">
    <source>
        <dbReference type="SAM" id="MobiDB-lite"/>
    </source>
</evidence>
<gene>
    <name evidence="12" type="ORF">HYY65_03010</name>
</gene>
<keyword evidence="12" id="KW-0966">Cell projection</keyword>
<comment type="caution">
    <text evidence="12">The sequence shown here is derived from an EMBL/GenBank/DDBJ whole genome shotgun (WGS) entry which is preliminary data.</text>
</comment>
<dbReference type="GO" id="GO:0009425">
    <property type="term" value="C:bacterial-type flagellum basal body"/>
    <property type="evidence" value="ECO:0007669"/>
    <property type="project" value="InterPro"/>
</dbReference>
<evidence type="ECO:0000313" key="13">
    <source>
        <dbReference type="Proteomes" id="UP000741360"/>
    </source>
</evidence>
<evidence type="ECO:0000256" key="10">
    <source>
        <dbReference type="RuleBase" id="RU364125"/>
    </source>
</evidence>
<feature type="compositionally biased region" description="Basic and acidic residues" evidence="11">
    <location>
        <begin position="7"/>
        <end position="20"/>
    </location>
</feature>
<keyword evidence="9 10" id="KW-0472">Membrane</keyword>
<dbReference type="PANTHER" id="PTHR35091:SF2">
    <property type="entry name" value="FLAGELLAR PROTEIN FLIL"/>
    <property type="match status" value="1"/>
</dbReference>
<evidence type="ECO:0000256" key="2">
    <source>
        <dbReference type="ARBA" id="ARBA00004162"/>
    </source>
</evidence>
<evidence type="ECO:0000256" key="5">
    <source>
        <dbReference type="ARBA" id="ARBA00022500"/>
    </source>
</evidence>
<dbReference type="GO" id="GO:0071978">
    <property type="term" value="P:bacterial-type flagellum-dependent swarming motility"/>
    <property type="evidence" value="ECO:0007669"/>
    <property type="project" value="TreeGrafter"/>
</dbReference>
<dbReference type="Proteomes" id="UP000741360">
    <property type="component" value="Unassembled WGS sequence"/>
</dbReference>
<dbReference type="Pfam" id="PF03748">
    <property type="entry name" value="FliL"/>
    <property type="match status" value="1"/>
</dbReference>
<comment type="subcellular location">
    <subcellularLocation>
        <location evidence="2">Cell membrane</location>
        <topology evidence="2">Single-pass membrane protein</topology>
    </subcellularLocation>
</comment>
<keyword evidence="12" id="KW-0969">Cilium</keyword>
<evidence type="ECO:0000256" key="7">
    <source>
        <dbReference type="ARBA" id="ARBA00022779"/>
    </source>
</evidence>
<proteinExistence type="inferred from homology"/>
<keyword evidence="12" id="KW-0282">Flagellum</keyword>
<evidence type="ECO:0000256" key="3">
    <source>
        <dbReference type="ARBA" id="ARBA00008281"/>
    </source>
</evidence>
<evidence type="ECO:0000256" key="6">
    <source>
        <dbReference type="ARBA" id="ARBA00022692"/>
    </source>
</evidence>
<keyword evidence="8 10" id="KW-1133">Transmembrane helix</keyword>
<keyword evidence="7 10" id="KW-0283">Flagellar rotation</keyword>
<feature type="region of interest" description="Disordered" evidence="11">
    <location>
        <begin position="1"/>
        <end position="20"/>
    </location>
</feature>
<keyword evidence="4 10" id="KW-1003">Cell membrane</keyword>
<comment type="function">
    <text evidence="1 10">Controls the rotational direction of flagella during chemotaxis.</text>
</comment>
<feature type="transmembrane region" description="Helical" evidence="10">
    <location>
        <begin position="29"/>
        <end position="48"/>
    </location>
</feature>
<evidence type="ECO:0000256" key="9">
    <source>
        <dbReference type="ARBA" id="ARBA00023136"/>
    </source>
</evidence>
<dbReference type="GO" id="GO:0006935">
    <property type="term" value="P:chemotaxis"/>
    <property type="evidence" value="ECO:0007669"/>
    <property type="project" value="UniProtKB-KW"/>
</dbReference>
<dbReference type="PANTHER" id="PTHR35091">
    <property type="entry name" value="FLAGELLAR PROTEIN FLIL"/>
    <property type="match status" value="1"/>
</dbReference>
<protein>
    <recommendedName>
        <fullName evidence="10">Flagellar protein FliL</fullName>
    </recommendedName>
</protein>
<evidence type="ECO:0000313" key="12">
    <source>
        <dbReference type="EMBL" id="MBI3014040.1"/>
    </source>
</evidence>
<dbReference type="AlphaFoldDB" id="A0A932GND2"/>
<organism evidence="12 13">
    <name type="scientific">Tectimicrobiota bacterium</name>
    <dbReference type="NCBI Taxonomy" id="2528274"/>
    <lineage>
        <taxon>Bacteria</taxon>
        <taxon>Pseudomonadati</taxon>
        <taxon>Nitrospinota/Tectimicrobiota group</taxon>
        <taxon>Candidatus Tectimicrobiota</taxon>
    </lineage>
</organism>
<dbReference type="GO" id="GO:0005886">
    <property type="term" value="C:plasma membrane"/>
    <property type="evidence" value="ECO:0007669"/>
    <property type="project" value="UniProtKB-SubCell"/>
</dbReference>
<evidence type="ECO:0000256" key="8">
    <source>
        <dbReference type="ARBA" id="ARBA00022989"/>
    </source>
</evidence>
<accession>A0A932GND2</accession>
<sequence>MAQPAEIEEKPGADLEEHPAAPKKSPLKLILILVVIMAVLGGGGFLAWKKVVAPMLSAKGKLETAGGETKAGTDSAEAALLGPIFVLDPFIVNLAGDNGRRFLKITMDLELGEVKLKEELDRRLPQVRDTILVLLSSKTYEDIESVQGKFKLREEITGRVNSYLQSGKVKKIYFTEFVVQ</sequence>
<keyword evidence="6 10" id="KW-0812">Transmembrane</keyword>
<comment type="similarity">
    <text evidence="3 10">Belongs to the FliL family.</text>
</comment>
<reference evidence="12" key="1">
    <citation type="submission" date="2020-07" db="EMBL/GenBank/DDBJ databases">
        <title>Huge and variable diversity of episymbiotic CPR bacteria and DPANN archaea in groundwater ecosystems.</title>
        <authorList>
            <person name="He C.Y."/>
            <person name="Keren R."/>
            <person name="Whittaker M."/>
            <person name="Farag I.F."/>
            <person name="Doudna J."/>
            <person name="Cate J.H.D."/>
            <person name="Banfield J.F."/>
        </authorList>
    </citation>
    <scope>NUCLEOTIDE SEQUENCE</scope>
    <source>
        <strain evidence="12">NC_groundwater_717_Ag_S-0.2um_59_8</strain>
    </source>
</reference>
<evidence type="ECO:0000256" key="4">
    <source>
        <dbReference type="ARBA" id="ARBA00022475"/>
    </source>
</evidence>
<name>A0A932GND2_UNCTE</name>